<dbReference type="PANTHER" id="PTHR43794">
    <property type="entry name" value="AMINOHYDROLASE SSNA-RELATED"/>
    <property type="match status" value="1"/>
</dbReference>
<accession>A0A196SPA6</accession>
<dbReference type="AlphaFoldDB" id="A0A196SPA6"/>
<evidence type="ECO:0000259" key="2">
    <source>
        <dbReference type="Pfam" id="PF01979"/>
    </source>
</evidence>
<reference evidence="3 4" key="1">
    <citation type="submission" date="2016-05" db="EMBL/GenBank/DDBJ databases">
        <title>Nuclear genome of Blastocystis sp. subtype 1 NandII.</title>
        <authorList>
            <person name="Gentekaki E."/>
            <person name="Curtis B."/>
            <person name="Stairs C."/>
            <person name="Eme L."/>
            <person name="Herman E."/>
            <person name="Klimes V."/>
            <person name="Arias M.C."/>
            <person name="Elias M."/>
            <person name="Hilliou F."/>
            <person name="Klute M."/>
            <person name="Malik S.-B."/>
            <person name="Pightling A."/>
            <person name="Rachubinski R."/>
            <person name="Salas D."/>
            <person name="Schlacht A."/>
            <person name="Suga H."/>
            <person name="Archibald J."/>
            <person name="Ball S.G."/>
            <person name="Clark G."/>
            <person name="Dacks J."/>
            <person name="Van Der Giezen M."/>
            <person name="Tsaousis A."/>
            <person name="Roger A."/>
        </authorList>
    </citation>
    <scope>NUCLEOTIDE SEQUENCE [LARGE SCALE GENOMIC DNA]</scope>
    <source>
        <strain evidence="4">ATCC 50177 / NandII</strain>
    </source>
</reference>
<protein>
    <submittedName>
        <fullName evidence="3">Cytosine deaminase</fullName>
    </submittedName>
</protein>
<dbReference type="OrthoDB" id="194468at2759"/>
<dbReference type="Gene3D" id="2.30.40.10">
    <property type="entry name" value="Urease, subunit C, domain 1"/>
    <property type="match status" value="1"/>
</dbReference>
<dbReference type="GO" id="GO:0016810">
    <property type="term" value="F:hydrolase activity, acting on carbon-nitrogen (but not peptide) bonds"/>
    <property type="evidence" value="ECO:0007669"/>
    <property type="project" value="InterPro"/>
</dbReference>
<dbReference type="STRING" id="478820.A0A196SPA6"/>
<dbReference type="Pfam" id="PF01979">
    <property type="entry name" value="Amidohydro_1"/>
    <property type="match status" value="1"/>
</dbReference>
<dbReference type="InterPro" id="IPR032466">
    <property type="entry name" value="Metal_Hydrolase"/>
</dbReference>
<evidence type="ECO:0000313" key="3">
    <source>
        <dbReference type="EMBL" id="OAO18036.1"/>
    </source>
</evidence>
<proteinExistence type="predicted"/>
<comment type="caution">
    <text evidence="3">The sequence shown here is derived from an EMBL/GenBank/DDBJ whole genome shotgun (WGS) entry which is preliminary data.</text>
</comment>
<evidence type="ECO:0000256" key="1">
    <source>
        <dbReference type="ARBA" id="ARBA00022801"/>
    </source>
</evidence>
<gene>
    <name evidence="3" type="ORF">AV274_0234</name>
</gene>
<feature type="domain" description="Amidohydrolase-related" evidence="2">
    <location>
        <begin position="45"/>
        <end position="396"/>
    </location>
</feature>
<keyword evidence="1" id="KW-0378">Hydrolase</keyword>
<organism evidence="3 4">
    <name type="scientific">Blastocystis sp. subtype 1 (strain ATCC 50177 / NandII)</name>
    <dbReference type="NCBI Taxonomy" id="478820"/>
    <lineage>
        <taxon>Eukaryota</taxon>
        <taxon>Sar</taxon>
        <taxon>Stramenopiles</taxon>
        <taxon>Bigyra</taxon>
        <taxon>Opalozoa</taxon>
        <taxon>Opalinata</taxon>
        <taxon>Blastocystidae</taxon>
        <taxon>Blastocystis</taxon>
    </lineage>
</organism>
<evidence type="ECO:0000313" key="4">
    <source>
        <dbReference type="Proteomes" id="UP000078348"/>
    </source>
</evidence>
<dbReference type="InterPro" id="IPR050287">
    <property type="entry name" value="MTA/SAH_deaminase"/>
</dbReference>
<dbReference type="PANTHER" id="PTHR43794:SF11">
    <property type="entry name" value="AMIDOHYDROLASE-RELATED DOMAIN-CONTAINING PROTEIN"/>
    <property type="match status" value="1"/>
</dbReference>
<sequence length="445" mass="48680">MVPCGTILQQLSVIVNKGKIVDILPEDKCSRYYDPKKEVHLKSHVLLPGFVNAHTHTAMYLFKSYGDDNSLSDWLEHFIWPMEKKFISIPFITDGVKMGCAEMIRSGTTCFNDMYYYPVETANLVSKIGMRAVIGLMARDGTGNQNANRAILSSEPSSPLIRFTIAPHSCYLYDEKTLKEIHSICTECHSFMHIHVQETKDELVNSMAGNRQGKACHCSDAHCSPIENMARLGYLDNACCAHCVHVTDKDIMLLAAHSASVVHCPNSNMKLGSGICPVQRMLDAGVNVCLGTDGASSNNNLDMLREMRAAALLGPLADGDAKAVNAVTALEMATIRGARALGLEEAIGSVEVGKCADLVAVDMNCIEARPLHNLFSSIVYASGREQVTHVWVDGKALMEEGKLTTLNAEELCEKAKEWEVSLHDENPYVDGCEQCSSPFSDTPSS</sequence>
<dbReference type="InterPro" id="IPR011059">
    <property type="entry name" value="Metal-dep_hydrolase_composite"/>
</dbReference>
<dbReference type="EMBL" id="LXWW01000010">
    <property type="protein sequence ID" value="OAO18036.1"/>
    <property type="molecule type" value="Genomic_DNA"/>
</dbReference>
<keyword evidence="4" id="KW-1185">Reference proteome</keyword>
<name>A0A196SPA6_BLAHN</name>
<dbReference type="SUPFAM" id="SSF51556">
    <property type="entry name" value="Metallo-dependent hydrolases"/>
    <property type="match status" value="1"/>
</dbReference>
<dbReference type="InterPro" id="IPR006680">
    <property type="entry name" value="Amidohydro-rel"/>
</dbReference>
<dbReference type="CDD" id="cd01298">
    <property type="entry name" value="ATZ_TRZ_like"/>
    <property type="match status" value="1"/>
</dbReference>
<dbReference type="SUPFAM" id="SSF51338">
    <property type="entry name" value="Composite domain of metallo-dependent hydrolases"/>
    <property type="match status" value="1"/>
</dbReference>
<dbReference type="Proteomes" id="UP000078348">
    <property type="component" value="Unassembled WGS sequence"/>
</dbReference>
<dbReference type="Gene3D" id="3.20.20.140">
    <property type="entry name" value="Metal-dependent hydrolases"/>
    <property type="match status" value="1"/>
</dbReference>